<proteinExistence type="predicted"/>
<dbReference type="InterPro" id="IPR014752">
    <property type="entry name" value="Arrestin-like_C"/>
</dbReference>
<dbReference type="AlphaFoldDB" id="R7T762"/>
<reference evidence="2" key="3">
    <citation type="submission" date="2015-06" db="UniProtKB">
        <authorList>
            <consortium name="EnsemblMetazoa"/>
        </authorList>
    </citation>
    <scope>IDENTIFICATION</scope>
</reference>
<protein>
    <recommendedName>
        <fullName evidence="4">Arrestin C-terminal-like domain-containing protein</fullName>
    </recommendedName>
</protein>
<sequence length="380" mass="42365">MVEVVASLPDRSVYLAGETIECNVTFTNVSQKLTVKLGWASAQIHCQCSMSETRVIVPKNAQLTTSDIPGNRTTFVPSRGEKGSTALSTKPAILFCDLNLAPGESQTFTYRETIPREAPPSFRGTAIKYSYKVTVGAQRFNCPTKLLRVPFRVLVVPGLHDISVYQEPDDLKPNNPFQRLQRKENTLLEVAMEVLQAITCRKGPSFYNITNSKGKVARFCLLKQAFRIGDDIIGTCDFSCGTIPCAKFSVTLQTEEIITEECRRKNSQSSMVTSYSRHEEFCLQTQRTHISVPIPLTAAPGFLTDIMQLKWRLHFEFITCKAPLPEVDAPCSASESVSWQGPSQLDVETMVWDLPIRVFATNPMYATSVSLLKQDVMCLV</sequence>
<gene>
    <name evidence="1" type="ORF">CAPTEDRAFT_153233</name>
</gene>
<dbReference type="STRING" id="283909.R7T762"/>
<dbReference type="HOGENOM" id="CLU_060334_0_0_1"/>
<dbReference type="InterPro" id="IPR014848">
    <property type="entry name" value="Rgp1"/>
</dbReference>
<keyword evidence="3" id="KW-1185">Reference proteome</keyword>
<dbReference type="Proteomes" id="UP000014760">
    <property type="component" value="Unassembled WGS sequence"/>
</dbReference>
<dbReference type="EMBL" id="KB312450">
    <property type="protein sequence ID" value="ELT87220.1"/>
    <property type="molecule type" value="Genomic_DNA"/>
</dbReference>
<dbReference type="SUPFAM" id="SSF81296">
    <property type="entry name" value="E set domains"/>
    <property type="match status" value="1"/>
</dbReference>
<organism evidence="1">
    <name type="scientific">Capitella teleta</name>
    <name type="common">Polychaete worm</name>
    <dbReference type="NCBI Taxonomy" id="283909"/>
    <lineage>
        <taxon>Eukaryota</taxon>
        <taxon>Metazoa</taxon>
        <taxon>Spiralia</taxon>
        <taxon>Lophotrochozoa</taxon>
        <taxon>Annelida</taxon>
        <taxon>Polychaeta</taxon>
        <taxon>Sedentaria</taxon>
        <taxon>Scolecida</taxon>
        <taxon>Capitellidae</taxon>
        <taxon>Capitella</taxon>
    </lineage>
</organism>
<evidence type="ECO:0000313" key="2">
    <source>
        <dbReference type="EnsemblMetazoa" id="CapteP153233"/>
    </source>
</evidence>
<dbReference type="InterPro" id="IPR014756">
    <property type="entry name" value="Ig_E-set"/>
</dbReference>
<evidence type="ECO:0008006" key="4">
    <source>
        <dbReference type="Google" id="ProtNLM"/>
    </source>
</evidence>
<dbReference type="EMBL" id="AMQN01003671">
    <property type="status" value="NOT_ANNOTATED_CDS"/>
    <property type="molecule type" value="Genomic_DNA"/>
</dbReference>
<reference evidence="1 3" key="2">
    <citation type="journal article" date="2013" name="Nature">
        <title>Insights into bilaterian evolution from three spiralian genomes.</title>
        <authorList>
            <person name="Simakov O."/>
            <person name="Marletaz F."/>
            <person name="Cho S.J."/>
            <person name="Edsinger-Gonzales E."/>
            <person name="Havlak P."/>
            <person name="Hellsten U."/>
            <person name="Kuo D.H."/>
            <person name="Larsson T."/>
            <person name="Lv J."/>
            <person name="Arendt D."/>
            <person name="Savage R."/>
            <person name="Osoegawa K."/>
            <person name="de Jong P."/>
            <person name="Grimwood J."/>
            <person name="Chapman J.A."/>
            <person name="Shapiro H."/>
            <person name="Aerts A."/>
            <person name="Otillar R.P."/>
            <person name="Terry A.Y."/>
            <person name="Boore J.L."/>
            <person name="Grigoriev I.V."/>
            <person name="Lindberg D.R."/>
            <person name="Seaver E.C."/>
            <person name="Weisblat D.A."/>
            <person name="Putnam N.H."/>
            <person name="Rokhsar D.S."/>
        </authorList>
    </citation>
    <scope>NUCLEOTIDE SEQUENCE</scope>
    <source>
        <strain evidence="1 3">I ESC-2004</strain>
    </source>
</reference>
<reference evidence="3" key="1">
    <citation type="submission" date="2012-12" db="EMBL/GenBank/DDBJ databases">
        <authorList>
            <person name="Hellsten U."/>
            <person name="Grimwood J."/>
            <person name="Chapman J.A."/>
            <person name="Shapiro H."/>
            <person name="Aerts A."/>
            <person name="Otillar R.P."/>
            <person name="Terry A.Y."/>
            <person name="Boore J.L."/>
            <person name="Simakov O."/>
            <person name="Marletaz F."/>
            <person name="Cho S.-J."/>
            <person name="Edsinger-Gonzales E."/>
            <person name="Havlak P."/>
            <person name="Kuo D.-H."/>
            <person name="Larsson T."/>
            <person name="Lv J."/>
            <person name="Arendt D."/>
            <person name="Savage R."/>
            <person name="Osoegawa K."/>
            <person name="de Jong P."/>
            <person name="Lindberg D.R."/>
            <person name="Seaver E.C."/>
            <person name="Weisblat D.A."/>
            <person name="Putnam N.H."/>
            <person name="Grigoriev I.V."/>
            <person name="Rokhsar D.S."/>
        </authorList>
    </citation>
    <scope>NUCLEOTIDE SEQUENCE</scope>
    <source>
        <strain evidence="3">I ESC-2004</strain>
    </source>
</reference>
<dbReference type="Gene3D" id="2.60.40.640">
    <property type="match status" value="1"/>
</dbReference>
<dbReference type="FunCoup" id="R7T762">
    <property type="interactions" value="1816"/>
</dbReference>
<dbReference type="PANTHER" id="PTHR12507">
    <property type="entry name" value="REDUCED GROWTH PHENOTYPE 1 RGP1, YEAST -RELATED"/>
    <property type="match status" value="1"/>
</dbReference>
<dbReference type="Pfam" id="PF08737">
    <property type="entry name" value="Rgp1"/>
    <property type="match status" value="2"/>
</dbReference>
<evidence type="ECO:0000313" key="1">
    <source>
        <dbReference type="EMBL" id="ELT87220.1"/>
    </source>
</evidence>
<dbReference type="OMA" id="CQVRCVQ"/>
<name>R7T762_CAPTE</name>
<dbReference type="EnsemblMetazoa" id="CapteT153233">
    <property type="protein sequence ID" value="CapteP153233"/>
    <property type="gene ID" value="CapteG153233"/>
</dbReference>
<dbReference type="OrthoDB" id="1918at2759"/>
<evidence type="ECO:0000313" key="3">
    <source>
        <dbReference type="Proteomes" id="UP000014760"/>
    </source>
</evidence>
<accession>R7T762</accession>